<dbReference type="InterPro" id="IPR027843">
    <property type="entry name" value="DUF4440"/>
</dbReference>
<dbReference type="Gene3D" id="3.10.450.50">
    <property type="match status" value="1"/>
</dbReference>
<dbReference type="RefSeq" id="WP_344664837.1">
    <property type="nucleotide sequence ID" value="NZ_BAAAQN010000006.1"/>
</dbReference>
<gene>
    <name evidence="2" type="ORF">GCM10009839_15680</name>
</gene>
<dbReference type="InterPro" id="IPR011944">
    <property type="entry name" value="Steroid_delta5-4_isomerase"/>
</dbReference>
<comment type="caution">
    <text evidence="2">The sequence shown here is derived from an EMBL/GenBank/DDBJ whole genome shotgun (WGS) entry which is preliminary data.</text>
</comment>
<protein>
    <recommendedName>
        <fullName evidence="1">DUF4440 domain-containing protein</fullName>
    </recommendedName>
</protein>
<dbReference type="SUPFAM" id="SSF54427">
    <property type="entry name" value="NTF2-like"/>
    <property type="match status" value="1"/>
</dbReference>
<organism evidence="2 3">
    <name type="scientific">Catenulispora yoronensis</name>
    <dbReference type="NCBI Taxonomy" id="450799"/>
    <lineage>
        <taxon>Bacteria</taxon>
        <taxon>Bacillati</taxon>
        <taxon>Actinomycetota</taxon>
        <taxon>Actinomycetes</taxon>
        <taxon>Catenulisporales</taxon>
        <taxon>Catenulisporaceae</taxon>
        <taxon>Catenulispora</taxon>
    </lineage>
</organism>
<reference evidence="2 3" key="1">
    <citation type="journal article" date="2019" name="Int. J. Syst. Evol. Microbiol.">
        <title>The Global Catalogue of Microorganisms (GCM) 10K type strain sequencing project: providing services to taxonomists for standard genome sequencing and annotation.</title>
        <authorList>
            <consortium name="The Broad Institute Genomics Platform"/>
            <consortium name="The Broad Institute Genome Sequencing Center for Infectious Disease"/>
            <person name="Wu L."/>
            <person name="Ma J."/>
        </authorList>
    </citation>
    <scope>NUCLEOTIDE SEQUENCE [LARGE SCALE GENOMIC DNA]</scope>
    <source>
        <strain evidence="2 3">JCM 16014</strain>
    </source>
</reference>
<dbReference type="NCBIfam" id="TIGR02246">
    <property type="entry name" value="SgcJ/EcaC family oxidoreductase"/>
    <property type="match status" value="1"/>
</dbReference>
<dbReference type="InterPro" id="IPR032710">
    <property type="entry name" value="NTF2-like_dom_sf"/>
</dbReference>
<accession>A0ABN2TUT3</accession>
<evidence type="ECO:0000259" key="1">
    <source>
        <dbReference type="Pfam" id="PF14534"/>
    </source>
</evidence>
<evidence type="ECO:0000313" key="2">
    <source>
        <dbReference type="EMBL" id="GAA2019982.1"/>
    </source>
</evidence>
<sequence length="133" mass="14318">MGSEYSAEAVQAVQAVFDTMTATWAEADAARFAACYSDEATVIGPGILLRGRDDISRSMAAAFAGPLKGSLRPHTTQSVRFLSDGRNAIVVTASETVLPGEAATPADRKHLVTWFLARHDDRWLIEANHICQA</sequence>
<dbReference type="EMBL" id="BAAAQN010000006">
    <property type="protein sequence ID" value="GAA2019982.1"/>
    <property type="molecule type" value="Genomic_DNA"/>
</dbReference>
<feature type="domain" description="DUF4440" evidence="1">
    <location>
        <begin position="13"/>
        <end position="125"/>
    </location>
</feature>
<name>A0ABN2TUT3_9ACTN</name>
<dbReference type="Proteomes" id="UP001500751">
    <property type="component" value="Unassembled WGS sequence"/>
</dbReference>
<evidence type="ECO:0000313" key="3">
    <source>
        <dbReference type="Proteomes" id="UP001500751"/>
    </source>
</evidence>
<keyword evidence="3" id="KW-1185">Reference proteome</keyword>
<dbReference type="Pfam" id="PF14534">
    <property type="entry name" value="DUF4440"/>
    <property type="match status" value="1"/>
</dbReference>
<proteinExistence type="predicted"/>